<keyword evidence="3" id="KW-0645">Protease</keyword>
<feature type="domain" description="CAAX prenyl protease 2/Lysostaphin resistance protein A-like" evidence="2">
    <location>
        <begin position="133"/>
        <end position="228"/>
    </location>
</feature>
<comment type="caution">
    <text evidence="3">The sequence shown here is derived from an EMBL/GenBank/DDBJ whole genome shotgun (WGS) entry which is preliminary data.</text>
</comment>
<gene>
    <name evidence="3" type="ORF">J3U88_29100</name>
</gene>
<dbReference type="EMBL" id="JAFREP010000039">
    <property type="protein sequence ID" value="MBO1322566.1"/>
    <property type="molecule type" value="Genomic_DNA"/>
</dbReference>
<feature type="transmembrane region" description="Helical" evidence="1">
    <location>
        <begin position="221"/>
        <end position="239"/>
    </location>
</feature>
<dbReference type="GO" id="GO:0080120">
    <property type="term" value="P:CAAX-box protein maturation"/>
    <property type="evidence" value="ECO:0007669"/>
    <property type="project" value="UniProtKB-ARBA"/>
</dbReference>
<reference evidence="3" key="1">
    <citation type="submission" date="2021-03" db="EMBL/GenBank/DDBJ databases">
        <authorList>
            <person name="Wang G."/>
        </authorList>
    </citation>
    <scope>NUCLEOTIDE SEQUENCE</scope>
    <source>
        <strain evidence="3">KCTC 12899</strain>
    </source>
</reference>
<feature type="transmembrane region" description="Helical" evidence="1">
    <location>
        <begin position="89"/>
        <end position="109"/>
    </location>
</feature>
<evidence type="ECO:0000313" key="4">
    <source>
        <dbReference type="Proteomes" id="UP000664417"/>
    </source>
</evidence>
<feature type="transmembrane region" description="Helical" evidence="1">
    <location>
        <begin position="129"/>
        <end position="149"/>
    </location>
</feature>
<dbReference type="GO" id="GO:0008237">
    <property type="term" value="F:metallopeptidase activity"/>
    <property type="evidence" value="ECO:0007669"/>
    <property type="project" value="UniProtKB-KW"/>
</dbReference>
<dbReference type="Proteomes" id="UP000664417">
    <property type="component" value="Unassembled WGS sequence"/>
</dbReference>
<sequence>MTSAYPSPNLPSASPRLALLALLILVPMPSIGTAGAMVFEATAGTPLGQALYSLAKVGLLLFPLVWFLKAEGGKMQVPSWDGRGLGLGIASGLVISAIIVGAYLLLGPASIDPATVQAAAAKSGLDNRMVFFGLATYICLVNAPLEEYVWRWFVYRQCETLVAKPAAVVLAALFFTVHHVVALSVQFDLLVTALCSLGVFVGGCIWSWFYARYRSVWPGTVSHIIVDVAIFWVAYQLIFGAG</sequence>
<dbReference type="RefSeq" id="WP_207862539.1">
    <property type="nucleotide sequence ID" value="NZ_JAFREP010000039.1"/>
</dbReference>
<feature type="transmembrane region" description="Helical" evidence="1">
    <location>
        <begin position="50"/>
        <end position="68"/>
    </location>
</feature>
<keyword evidence="1" id="KW-0472">Membrane</keyword>
<dbReference type="Pfam" id="PF02517">
    <property type="entry name" value="Rce1-like"/>
    <property type="match status" value="1"/>
</dbReference>
<keyword evidence="3" id="KW-0482">Metalloprotease</keyword>
<protein>
    <submittedName>
        <fullName evidence="3">CPBP family intramembrane metalloprotease</fullName>
    </submittedName>
</protein>
<name>A0A8J7U8H9_9BACT</name>
<dbReference type="AlphaFoldDB" id="A0A8J7U8H9"/>
<proteinExistence type="predicted"/>
<evidence type="ECO:0000259" key="2">
    <source>
        <dbReference type="Pfam" id="PF02517"/>
    </source>
</evidence>
<organism evidence="3 4">
    <name type="scientific">Acanthopleuribacter pedis</name>
    <dbReference type="NCBI Taxonomy" id="442870"/>
    <lineage>
        <taxon>Bacteria</taxon>
        <taxon>Pseudomonadati</taxon>
        <taxon>Acidobacteriota</taxon>
        <taxon>Holophagae</taxon>
        <taxon>Acanthopleuribacterales</taxon>
        <taxon>Acanthopleuribacteraceae</taxon>
        <taxon>Acanthopleuribacter</taxon>
    </lineage>
</organism>
<dbReference type="InterPro" id="IPR003675">
    <property type="entry name" value="Rce1/LyrA-like_dom"/>
</dbReference>
<keyword evidence="1" id="KW-0812">Transmembrane</keyword>
<evidence type="ECO:0000256" key="1">
    <source>
        <dbReference type="SAM" id="Phobius"/>
    </source>
</evidence>
<feature type="transmembrane region" description="Helical" evidence="1">
    <location>
        <begin position="189"/>
        <end position="209"/>
    </location>
</feature>
<keyword evidence="1" id="KW-1133">Transmembrane helix</keyword>
<keyword evidence="4" id="KW-1185">Reference proteome</keyword>
<accession>A0A8J7U8H9</accession>
<dbReference type="GO" id="GO:0004175">
    <property type="term" value="F:endopeptidase activity"/>
    <property type="evidence" value="ECO:0007669"/>
    <property type="project" value="UniProtKB-ARBA"/>
</dbReference>
<keyword evidence="3" id="KW-0378">Hydrolase</keyword>
<evidence type="ECO:0000313" key="3">
    <source>
        <dbReference type="EMBL" id="MBO1322566.1"/>
    </source>
</evidence>
<feature type="transmembrane region" description="Helical" evidence="1">
    <location>
        <begin position="161"/>
        <end position="183"/>
    </location>
</feature>